<dbReference type="Proteomes" id="UP001243846">
    <property type="component" value="Unassembled WGS sequence"/>
</dbReference>
<dbReference type="EMBL" id="JAUFRC010000002">
    <property type="protein sequence ID" value="MDN3713789.1"/>
    <property type="molecule type" value="Genomic_DNA"/>
</dbReference>
<accession>A0ABT8DBI8</accession>
<name>A0ABT8DBI8_9RHOB</name>
<reference evidence="2" key="1">
    <citation type="journal article" date="2019" name="Int. J. Syst. Evol. Microbiol.">
        <title>The Global Catalogue of Microorganisms (GCM) 10K type strain sequencing project: providing services to taxonomists for standard genome sequencing and annotation.</title>
        <authorList>
            <consortium name="The Broad Institute Genomics Platform"/>
            <consortium name="The Broad Institute Genome Sequencing Center for Infectious Disease"/>
            <person name="Wu L."/>
            <person name="Ma J."/>
        </authorList>
    </citation>
    <scope>NUCLEOTIDE SEQUENCE [LARGE SCALE GENOMIC DNA]</scope>
    <source>
        <strain evidence="2">CECT 8482</strain>
    </source>
</reference>
<comment type="caution">
    <text evidence="1">The sequence shown here is derived from an EMBL/GenBank/DDBJ whole genome shotgun (WGS) entry which is preliminary data.</text>
</comment>
<proteinExistence type="predicted"/>
<protein>
    <submittedName>
        <fullName evidence="1">Uncharacterized protein</fullName>
    </submittedName>
</protein>
<keyword evidence="2" id="KW-1185">Reference proteome</keyword>
<evidence type="ECO:0000313" key="1">
    <source>
        <dbReference type="EMBL" id="MDN3713789.1"/>
    </source>
</evidence>
<organism evidence="1 2">
    <name type="scientific">Paracoccus cavernae</name>
    <dbReference type="NCBI Taxonomy" id="1571207"/>
    <lineage>
        <taxon>Bacteria</taxon>
        <taxon>Pseudomonadati</taxon>
        <taxon>Pseudomonadota</taxon>
        <taxon>Alphaproteobacteria</taxon>
        <taxon>Rhodobacterales</taxon>
        <taxon>Paracoccaceae</taxon>
        <taxon>Paracoccus</taxon>
    </lineage>
</organism>
<evidence type="ECO:0000313" key="2">
    <source>
        <dbReference type="Proteomes" id="UP001243846"/>
    </source>
</evidence>
<gene>
    <name evidence="1" type="ORF">QWZ10_22200</name>
</gene>
<sequence length="138" mass="16291">MKTRAPKPQPLLLEREHFERELTEAKAIYQRLFDDRKLSLFLNEGRDPRYAHPHVHEGEQTIQPEVFRAAFLGKMSFPNPMNMHRKHRFLSIFRRRRPRANWPLTVTIGPCRSHQVDLSRLASLVRKDPLCGRDAALE</sequence>